<feature type="compositionally biased region" description="Basic residues" evidence="9">
    <location>
        <begin position="108"/>
        <end position="128"/>
    </location>
</feature>
<reference evidence="10 11" key="1">
    <citation type="submission" date="2023-08" db="EMBL/GenBank/DDBJ databases">
        <title>Black Yeasts Isolated from many extreme environments.</title>
        <authorList>
            <person name="Coleine C."/>
            <person name="Stajich J.E."/>
            <person name="Selbmann L."/>
        </authorList>
    </citation>
    <scope>NUCLEOTIDE SEQUENCE [LARGE SCALE GENOMIC DNA]</scope>
    <source>
        <strain evidence="10 11">CCFEE 5910</strain>
    </source>
</reference>
<evidence type="ECO:0000256" key="2">
    <source>
        <dbReference type="ARBA" id="ARBA00004604"/>
    </source>
</evidence>
<keyword evidence="7 8" id="KW-0539">Nucleus</keyword>
<evidence type="ECO:0000256" key="4">
    <source>
        <dbReference type="ARBA" id="ARBA00022517"/>
    </source>
</evidence>
<sequence length="128" mass="15050">MTTVEDTQSQPVAMEFAKATTVSTSAPAGIRVNGKNWHAQKKAFRPTAGLTSFQKRMEMEQVKKATKAKEQEMKDEKEQERNSRIQAIKDRRKAKEEKERYDKMAEKMHKKIVERRKRREKRNKLLNS</sequence>
<evidence type="ECO:0000256" key="9">
    <source>
        <dbReference type="SAM" id="MobiDB-lite"/>
    </source>
</evidence>
<feature type="compositionally biased region" description="Basic and acidic residues" evidence="9">
    <location>
        <begin position="64"/>
        <end position="107"/>
    </location>
</feature>
<evidence type="ECO:0000256" key="1">
    <source>
        <dbReference type="ARBA" id="ARBA00004090"/>
    </source>
</evidence>
<proteinExistence type="inferred from homology"/>
<comment type="similarity">
    <text evidence="3 8">Belongs to the CGR1 family.</text>
</comment>
<evidence type="ECO:0000313" key="10">
    <source>
        <dbReference type="EMBL" id="KAK5088544.1"/>
    </source>
</evidence>
<accession>A0AAN7YJA0</accession>
<dbReference type="GO" id="GO:0005730">
    <property type="term" value="C:nucleolus"/>
    <property type="evidence" value="ECO:0007669"/>
    <property type="project" value="UniProtKB-SubCell"/>
</dbReference>
<evidence type="ECO:0000256" key="8">
    <source>
        <dbReference type="RuleBase" id="RU363084"/>
    </source>
</evidence>
<evidence type="ECO:0000256" key="7">
    <source>
        <dbReference type="ARBA" id="ARBA00023242"/>
    </source>
</evidence>
<dbReference type="Proteomes" id="UP001309876">
    <property type="component" value="Unassembled WGS sequence"/>
</dbReference>
<keyword evidence="11" id="KW-1185">Reference proteome</keyword>
<feature type="region of interest" description="Disordered" evidence="9">
    <location>
        <begin position="64"/>
        <end position="128"/>
    </location>
</feature>
<keyword evidence="6" id="KW-0175">Coiled coil</keyword>
<comment type="subcellular location">
    <subcellularLocation>
        <location evidence="2 8">Nucleus</location>
        <location evidence="2 8">Nucleolus</location>
    </subcellularLocation>
</comment>
<dbReference type="GO" id="GO:0006364">
    <property type="term" value="P:rRNA processing"/>
    <property type="evidence" value="ECO:0007669"/>
    <property type="project" value="UniProtKB-UniRule"/>
</dbReference>
<comment type="caution">
    <text evidence="10">The sequence shown here is derived from an EMBL/GenBank/DDBJ whole genome shotgun (WGS) entry which is preliminary data.</text>
</comment>
<gene>
    <name evidence="10" type="primary">CGR1_2</name>
    <name evidence="10" type="ORF">LTR05_002764</name>
</gene>
<evidence type="ECO:0000256" key="5">
    <source>
        <dbReference type="ARBA" id="ARBA00022552"/>
    </source>
</evidence>
<evidence type="ECO:0000313" key="11">
    <source>
        <dbReference type="Proteomes" id="UP001309876"/>
    </source>
</evidence>
<dbReference type="Pfam" id="PF03879">
    <property type="entry name" value="Cgr1"/>
    <property type="match status" value="1"/>
</dbReference>
<dbReference type="EMBL" id="JAVRRJ010000002">
    <property type="protein sequence ID" value="KAK5088544.1"/>
    <property type="molecule type" value="Genomic_DNA"/>
</dbReference>
<protein>
    <recommendedName>
        <fullName evidence="8">rRNA-processing protein</fullName>
    </recommendedName>
</protein>
<keyword evidence="4 8" id="KW-0690">Ribosome biogenesis</keyword>
<organism evidence="10 11">
    <name type="scientific">Lithohypha guttulata</name>
    <dbReference type="NCBI Taxonomy" id="1690604"/>
    <lineage>
        <taxon>Eukaryota</taxon>
        <taxon>Fungi</taxon>
        <taxon>Dikarya</taxon>
        <taxon>Ascomycota</taxon>
        <taxon>Pezizomycotina</taxon>
        <taxon>Eurotiomycetes</taxon>
        <taxon>Chaetothyriomycetidae</taxon>
        <taxon>Chaetothyriales</taxon>
        <taxon>Trichomeriaceae</taxon>
        <taxon>Lithohypha</taxon>
    </lineage>
</organism>
<dbReference type="AlphaFoldDB" id="A0AAN7YJA0"/>
<evidence type="ECO:0000256" key="6">
    <source>
        <dbReference type="ARBA" id="ARBA00023054"/>
    </source>
</evidence>
<comment type="function">
    <text evidence="1 8">Involved in nucleolar integrity and required for processing of the pre-rRNA for the 60S ribosome subunit.</text>
</comment>
<dbReference type="InterPro" id="IPR005579">
    <property type="entry name" value="Cgr1-like"/>
</dbReference>
<keyword evidence="5 8" id="KW-0698">rRNA processing</keyword>
<evidence type="ECO:0000256" key="3">
    <source>
        <dbReference type="ARBA" id="ARBA00007869"/>
    </source>
</evidence>
<name>A0AAN7YJA0_9EURO</name>